<accession>A0ACB9VMP1</accession>
<evidence type="ECO:0000313" key="2">
    <source>
        <dbReference type="Proteomes" id="UP001057279"/>
    </source>
</evidence>
<dbReference type="EMBL" id="CM043026">
    <property type="protein sequence ID" value="KAI4590984.1"/>
    <property type="molecule type" value="Genomic_DNA"/>
</dbReference>
<protein>
    <submittedName>
        <fullName evidence="1">Uncharacterized protein</fullName>
    </submittedName>
</protein>
<name>A0ACB9VMP1_9CETA</name>
<gene>
    <name evidence="1" type="ORF">MJG53_002033</name>
</gene>
<sequence length="1134" mass="126499">MAYGRARSIVSARKFKFQRVPEHVKLNKSFTNYHGVYISSCRAPDEYQLKKLRFSSSRMVPFYFPPSKCALWNPVPIGDFIYLHLRYYRNPRLVVTEKTIRLACRHAKQNKNNLPCFLLGSLTVDEDEESVTLTVDRFDPGREVPELLERIPTAFLPGDFVIPCKIHTQGLCSREIIHNADDFNSAFKALQHHVCSKESLDCGKLLALRAHITSRESLDTVDFDLDWAAVTLANTFKCTPVKPIPIIPTALARNLSSNLNISQVQGTYKYGYLTMDETRKLLLLLESDPKVYSLPLVGIWLSGIIHIYSPQVWACCLRYMFSSSVQERVFSESGNFIIVLYSVTHKDPEFYECLPCDGRLPDLRFQLLTSKETLRLFKNVEPSDKNPVCFELSAEDQNAEREFFKKVSKNLSIKSSSQKLPPGKMPMNDHDSGVEDEDVSPRPIPSPHPVSKIQPSVPELSLVLDGNSIEPTPVPSPLEMVNNENPPLLINHSEHLEQSQPQLCDEEHRPEAEAGEPSFRGLPNQLNQDTAPLRHCKVRQLSTCKKGNSHIRNSSKPSFNGLSSDTSEKLQTVSAANVHKEEYPIQRLLEAQSLQPCSSKTTTVEDTTQAARQMELVSMEAQSPPALHMRKSVSIAVSTGASLFWNAAGDDQEPESQLRQDDTKISSEDMNFSVDINNEVTSTPGSASSLKAVDIPSFEESNVAVEEEFNQQLCISNSSSPLERKEPDVPVFFPNPLQAECVSMCFQSGPTEGATNSSGTSGEPKTEQVMQPLPHQPSNSQQLFQDVLSQGNHLPNNSPKVTEEPSTKAVIISHECTKNQNVYHTKKKIHDSGSVDKECVLNATLKQLRSFGVKIDSPTKVKKNAHKVDHASVLACISPEAVISGLNYMSFANVGMSGLSPNGVDLSMEANAIALKYLNENQLSQLSLTRSSQNNGDSPFSLLHINTDRSTLGLSLISPNNMSFATKKYMKRYGLIQSSDNSEDEEEPLNNTDGKNEHLVNQNLTYIAEQLDCQKEPSRNAGEITNCYNCDSVGTHTDMPVLRNITNEVVQPKATQQLNENPTFLLKNLKPSPAVNLRIGKAEFTQHPEKENVRDTPIFPESLKPSETLKEMNSMNSVGTFLDVKRLRQLPKLF</sequence>
<dbReference type="Proteomes" id="UP001057279">
    <property type="component" value="Linkage Group LG01"/>
</dbReference>
<organism evidence="1 2">
    <name type="scientific">Ovis ammon polii x Ovis aries</name>
    <dbReference type="NCBI Taxonomy" id="2918886"/>
    <lineage>
        <taxon>Eukaryota</taxon>
        <taxon>Metazoa</taxon>
        <taxon>Chordata</taxon>
        <taxon>Craniata</taxon>
        <taxon>Vertebrata</taxon>
        <taxon>Euteleostomi</taxon>
        <taxon>Mammalia</taxon>
        <taxon>Eutheria</taxon>
        <taxon>Laurasiatheria</taxon>
        <taxon>Artiodactyla</taxon>
        <taxon>Ruminantia</taxon>
        <taxon>Pecora</taxon>
        <taxon>Bovidae</taxon>
        <taxon>Caprinae</taxon>
        <taxon>Ovis</taxon>
    </lineage>
</organism>
<reference evidence="1" key="1">
    <citation type="submission" date="2022-03" db="EMBL/GenBank/DDBJ databases">
        <title>Genomic analyses of argali, domestic sheep and their hybrids provide insights into chromosomal evolution, heterosis and genetic basis of agronomic traits.</title>
        <authorList>
            <person name="Li M."/>
        </authorList>
    </citation>
    <scope>NUCLEOTIDE SEQUENCE</scope>
    <source>
        <strain evidence="1">F1 hybrid</strain>
    </source>
</reference>
<comment type="caution">
    <text evidence="1">The sequence shown here is derived from an EMBL/GenBank/DDBJ whole genome shotgun (WGS) entry which is preliminary data.</text>
</comment>
<keyword evidence="2" id="KW-1185">Reference proteome</keyword>
<proteinExistence type="predicted"/>
<evidence type="ECO:0000313" key="1">
    <source>
        <dbReference type="EMBL" id="KAI4590984.1"/>
    </source>
</evidence>